<gene>
    <name evidence="1" type="ORF">QN277_022102</name>
</gene>
<protein>
    <submittedName>
        <fullName evidence="1">Uncharacterized protein</fullName>
    </submittedName>
</protein>
<reference evidence="1" key="1">
    <citation type="submission" date="2023-10" db="EMBL/GenBank/DDBJ databases">
        <title>Chromosome-level genome of the transformable northern wattle, Acacia crassicarpa.</title>
        <authorList>
            <person name="Massaro I."/>
            <person name="Sinha N.R."/>
            <person name="Poethig S."/>
            <person name="Leichty A.R."/>
        </authorList>
    </citation>
    <scope>NUCLEOTIDE SEQUENCE</scope>
    <source>
        <strain evidence="1">Acra3RX</strain>
        <tissue evidence="1">Leaf</tissue>
    </source>
</reference>
<dbReference type="AlphaFoldDB" id="A0AAE1JIE8"/>
<organism evidence="1 2">
    <name type="scientific">Acacia crassicarpa</name>
    <name type="common">northern wattle</name>
    <dbReference type="NCBI Taxonomy" id="499986"/>
    <lineage>
        <taxon>Eukaryota</taxon>
        <taxon>Viridiplantae</taxon>
        <taxon>Streptophyta</taxon>
        <taxon>Embryophyta</taxon>
        <taxon>Tracheophyta</taxon>
        <taxon>Spermatophyta</taxon>
        <taxon>Magnoliopsida</taxon>
        <taxon>eudicotyledons</taxon>
        <taxon>Gunneridae</taxon>
        <taxon>Pentapetalae</taxon>
        <taxon>rosids</taxon>
        <taxon>fabids</taxon>
        <taxon>Fabales</taxon>
        <taxon>Fabaceae</taxon>
        <taxon>Caesalpinioideae</taxon>
        <taxon>mimosoid clade</taxon>
        <taxon>Acacieae</taxon>
        <taxon>Acacia</taxon>
    </lineage>
</organism>
<accession>A0AAE1JIE8</accession>
<proteinExistence type="predicted"/>
<dbReference type="EMBL" id="JAWXYG010000006">
    <property type="protein sequence ID" value="KAK4268873.1"/>
    <property type="molecule type" value="Genomic_DNA"/>
</dbReference>
<evidence type="ECO:0000313" key="1">
    <source>
        <dbReference type="EMBL" id="KAK4268873.1"/>
    </source>
</evidence>
<evidence type="ECO:0000313" key="2">
    <source>
        <dbReference type="Proteomes" id="UP001293593"/>
    </source>
</evidence>
<comment type="caution">
    <text evidence="1">The sequence shown here is derived from an EMBL/GenBank/DDBJ whole genome shotgun (WGS) entry which is preliminary data.</text>
</comment>
<dbReference type="Proteomes" id="UP001293593">
    <property type="component" value="Unassembled WGS sequence"/>
</dbReference>
<name>A0AAE1JIE8_9FABA</name>
<keyword evidence="2" id="KW-1185">Reference proteome</keyword>
<sequence>MANLSRMLATLQNMWLEQALLVLSFRQNVDQEGSPGQALQEQSYRLCKCWIIQILLPLSITSFQQLTKTRFT</sequence>